<dbReference type="InterPro" id="IPR036259">
    <property type="entry name" value="MFS_trans_sf"/>
</dbReference>
<dbReference type="InterPro" id="IPR020846">
    <property type="entry name" value="MFS_dom"/>
</dbReference>
<sequence length="1311" mass="144315">MQEPPDVAAKEQVALPDITRNESIIEPNRLETIMSQASHPSHRGSWPVPAPQDKRPIIVGWRPGDSENPQNWSTIKKFLVSCLVWILTFAIYIGSAIYSPGIPDVAEQFGVSNVAATLGLTLFVLGYGIGPMIWSPLSELPMVGRSPIYVLTLFVFVFLNFAVVYAKNFGMLLAFRFLTGLIGSPALATGGASMADLWSPRARDYMIVIWGAFAIAAPVLGPLVGGFASSANGWTWTIWQLIWVSGLALVLVFFLLPETYGPNILYRRARRMRQLSKLDIYSEAELELRQIPSTDIMYEALVRPFQLCFLEPIVLVMNVYISLVYGILYIWFEAFPIVFQEIHGFNSGEGGMSFLGIITGTVAFAIPGYFTWKYFYQSKLFGDNDESFPPEYELPPACVGSICLPISLFWFGWTGNFESVHWIAPIAAAALFSVGGCLIFNPIFCYLARAYPRYAASVLAGNDFMRSSFGAGFPLFAAAMFHHLGVGWACAGHTFSFLRNIEKTIDNAMPYLKTEDTPFRLHVGGRSLYVVQDVRLISEIHKQTKLIGNDHFLDILMAASGVPGPTRARLWSTITAKRQEPIPRAITENMDKTLTPLAASDSLRRSLAEPGKVSLFKWTVDAFTVTVSDGAFGKVCLDMFPEVVDTMFLLQTNIYSIFTRRPRILAPKAYAASDKLACILAKYFALPTEKKLDCAEFVTMTEDEIRAAAVTKEELAMIMLDNPSTAAFWVLCRVLYNPELLATIREECEEAFVRNKPVAPSDIPARLECCPILKSTFEETMRLHSGTHVFRHISEDTEIGPYRLRKGSNILIPYNRIQVSKTHWGPDAEEFKHRRFLDNPGLANSRYFRPFGDGTHQCGGKIMAPQLVMYFVAIVFYFTFFAMESKESGRSSPQQYQHDTVAAAPAPPNGGVAGWSAVFASFLLFATTYGYSSAFGAFQAYYESDLLRSSSPSRIAWIGTIQGFFMISTGVLAGPLFDQGYLHALMTVGCLLNVIGFMMLSLSTEYYQVFLSQGVCSGIGCGLIYVPALSLASTLFTTRRSIAVGLLSSGASIGGTVFPILFIRLQPLIGFPWTARTLAFIQIACSGVAVPLLIATTNPKPSPPRRLIHWHALKEWSFNAYAFVNFLFFVSYFVPLFLLPSFAQSTLHTSADLSVYIVSIFNASSSISRIGCPLLVSRFGPSKVLYTSMAGSAVILFGWIGVHTVAGCIVISVFLGIFTGSFIAVTPVLMAHPVISPTPSVIGTRMGMQWFAVSLGALIGAPIGGALEGYGGSNGFLGMQLFSAMVMALAATALLVPMRAIWRYNHAQHVV</sequence>
<dbReference type="PANTHER" id="PTHR23502:SF23">
    <property type="entry name" value="FLUCONAZOLE RESISTANCE PROTEIN 1"/>
    <property type="match status" value="1"/>
</dbReference>
<feature type="transmembrane region" description="Helical" evidence="5">
    <location>
        <begin position="423"/>
        <end position="448"/>
    </location>
</feature>
<evidence type="ECO:0000256" key="2">
    <source>
        <dbReference type="ARBA" id="ARBA00022692"/>
    </source>
</evidence>
<dbReference type="EMBL" id="BDHI01000007">
    <property type="protein sequence ID" value="GCB20753.1"/>
    <property type="molecule type" value="Genomic_DNA"/>
</dbReference>
<feature type="domain" description="Major facilitator superfamily (MFS) profile" evidence="6">
    <location>
        <begin position="80"/>
        <end position="518"/>
    </location>
</feature>
<dbReference type="InterPro" id="IPR036396">
    <property type="entry name" value="Cyt_P450_sf"/>
</dbReference>
<feature type="transmembrane region" description="Helical" evidence="5">
    <location>
        <begin position="1276"/>
        <end position="1296"/>
    </location>
</feature>
<dbReference type="InterPro" id="IPR001128">
    <property type="entry name" value="Cyt_P450"/>
</dbReference>
<feature type="transmembrane region" description="Helical" evidence="5">
    <location>
        <begin position="469"/>
        <end position="489"/>
    </location>
</feature>
<feature type="transmembrane region" description="Helical" evidence="5">
    <location>
        <begin position="1042"/>
        <end position="1065"/>
    </location>
</feature>
<dbReference type="InterPro" id="IPR011701">
    <property type="entry name" value="MFS"/>
</dbReference>
<feature type="transmembrane region" description="Helical" evidence="5">
    <location>
        <begin position="110"/>
        <end position="134"/>
    </location>
</feature>
<organism evidence="7 8">
    <name type="scientific">Aspergillus awamori</name>
    <name type="common">Black koji mold</name>
    <dbReference type="NCBI Taxonomy" id="105351"/>
    <lineage>
        <taxon>Eukaryota</taxon>
        <taxon>Fungi</taxon>
        <taxon>Dikarya</taxon>
        <taxon>Ascomycota</taxon>
        <taxon>Pezizomycotina</taxon>
        <taxon>Eurotiomycetes</taxon>
        <taxon>Eurotiomycetidae</taxon>
        <taxon>Eurotiales</taxon>
        <taxon>Aspergillaceae</taxon>
        <taxon>Aspergillus</taxon>
    </lineage>
</organism>
<dbReference type="STRING" id="105351.A0A401KN95"/>
<feature type="transmembrane region" description="Helical" evidence="5">
    <location>
        <begin position="917"/>
        <end position="942"/>
    </location>
</feature>
<feature type="transmembrane region" description="Helical" evidence="5">
    <location>
        <begin position="78"/>
        <end position="98"/>
    </location>
</feature>
<evidence type="ECO:0000256" key="4">
    <source>
        <dbReference type="ARBA" id="ARBA00023136"/>
    </source>
</evidence>
<feature type="transmembrane region" description="Helical" evidence="5">
    <location>
        <begin position="1006"/>
        <end position="1030"/>
    </location>
</feature>
<dbReference type="Gene3D" id="1.10.630.10">
    <property type="entry name" value="Cytochrome P450"/>
    <property type="match status" value="1"/>
</dbReference>
<keyword evidence="2 5" id="KW-0812">Transmembrane</keyword>
<feature type="transmembrane region" description="Helical" evidence="5">
    <location>
        <begin position="172"/>
        <end position="195"/>
    </location>
</feature>
<dbReference type="GO" id="GO:0004497">
    <property type="term" value="F:monooxygenase activity"/>
    <property type="evidence" value="ECO:0007669"/>
    <property type="project" value="InterPro"/>
</dbReference>
<keyword evidence="4 5" id="KW-0472">Membrane</keyword>
<feature type="transmembrane region" description="Helical" evidence="5">
    <location>
        <begin position="954"/>
        <end position="974"/>
    </location>
</feature>
<dbReference type="FunFam" id="1.20.1250.20:FF:000011">
    <property type="entry name" value="MFS multidrug transporter, putative"/>
    <property type="match status" value="1"/>
</dbReference>
<dbReference type="GO" id="GO:1990961">
    <property type="term" value="P:xenobiotic detoxification by transmembrane export across the plasma membrane"/>
    <property type="evidence" value="ECO:0007669"/>
    <property type="project" value="TreeGrafter"/>
</dbReference>
<feature type="transmembrane region" description="Helical" evidence="5">
    <location>
        <begin position="981"/>
        <end position="1000"/>
    </location>
</feature>
<name>A0A401KN95_ASPAW</name>
<proteinExistence type="predicted"/>
<dbReference type="GO" id="GO:0015244">
    <property type="term" value="F:fluconazole transmembrane transporter activity"/>
    <property type="evidence" value="ECO:0007669"/>
    <property type="project" value="TreeGrafter"/>
</dbReference>
<dbReference type="Pfam" id="PF07690">
    <property type="entry name" value="MFS_1"/>
    <property type="match status" value="2"/>
</dbReference>
<dbReference type="GO" id="GO:0020037">
    <property type="term" value="F:heme binding"/>
    <property type="evidence" value="ECO:0007669"/>
    <property type="project" value="InterPro"/>
</dbReference>
<feature type="transmembrane region" description="Helical" evidence="5">
    <location>
        <begin position="241"/>
        <end position="266"/>
    </location>
</feature>
<feature type="transmembrane region" description="Helical" evidence="5">
    <location>
        <begin position="146"/>
        <end position="166"/>
    </location>
</feature>
<dbReference type="SUPFAM" id="SSF103473">
    <property type="entry name" value="MFS general substrate transporter"/>
    <property type="match status" value="2"/>
</dbReference>
<evidence type="ECO:0000313" key="8">
    <source>
        <dbReference type="Proteomes" id="UP000286921"/>
    </source>
</evidence>
<feature type="transmembrane region" description="Helical" evidence="5">
    <location>
        <begin position="352"/>
        <end position="372"/>
    </location>
</feature>
<feature type="transmembrane region" description="Helical" evidence="5">
    <location>
        <begin position="392"/>
        <end position="411"/>
    </location>
</feature>
<dbReference type="GO" id="GO:0005886">
    <property type="term" value="C:plasma membrane"/>
    <property type="evidence" value="ECO:0007669"/>
    <property type="project" value="TreeGrafter"/>
</dbReference>
<accession>A0A401KN95</accession>
<dbReference type="Gene3D" id="1.20.1250.20">
    <property type="entry name" value="MFS general substrate transporter like domains"/>
    <property type="match status" value="3"/>
</dbReference>
<evidence type="ECO:0000256" key="1">
    <source>
        <dbReference type="ARBA" id="ARBA00004141"/>
    </source>
</evidence>
<comment type="caution">
    <text evidence="7">The sequence shown here is derived from an EMBL/GenBank/DDBJ whole genome shotgun (WGS) entry which is preliminary data.</text>
</comment>
<dbReference type="PROSITE" id="PS50850">
    <property type="entry name" value="MFS"/>
    <property type="match status" value="2"/>
</dbReference>
<feature type="transmembrane region" description="Helical" evidence="5">
    <location>
        <begin position="207"/>
        <end position="229"/>
    </location>
</feature>
<dbReference type="SUPFAM" id="SSF48264">
    <property type="entry name" value="Cytochrome P450"/>
    <property type="match status" value="1"/>
</dbReference>
<feature type="transmembrane region" description="Helical" evidence="5">
    <location>
        <begin position="1153"/>
        <end position="1172"/>
    </location>
</feature>
<dbReference type="PANTHER" id="PTHR23502">
    <property type="entry name" value="MAJOR FACILITATOR SUPERFAMILY"/>
    <property type="match status" value="1"/>
</dbReference>
<keyword evidence="3 5" id="KW-1133">Transmembrane helix</keyword>
<protein>
    <submittedName>
        <fullName evidence="7">Caffeine resistance protein 5</fullName>
    </submittedName>
</protein>
<feature type="transmembrane region" description="Helical" evidence="5">
    <location>
        <begin position="867"/>
        <end position="883"/>
    </location>
</feature>
<feature type="transmembrane region" description="Helical" evidence="5">
    <location>
        <begin position="1250"/>
        <end position="1270"/>
    </location>
</feature>
<dbReference type="GO" id="GO:0005506">
    <property type="term" value="F:iron ion binding"/>
    <property type="evidence" value="ECO:0007669"/>
    <property type="project" value="InterPro"/>
</dbReference>
<reference evidence="7 8" key="1">
    <citation type="submission" date="2016-09" db="EMBL/GenBank/DDBJ databases">
        <title>Aspergillus awamori IFM 58123T.</title>
        <authorList>
            <person name="Kusuya Y."/>
            <person name="Shimizu M."/>
            <person name="Takahashi H."/>
            <person name="Yaguchi T."/>
        </authorList>
    </citation>
    <scope>NUCLEOTIDE SEQUENCE [LARGE SCALE GENOMIC DNA]</scope>
    <source>
        <strain evidence="7 8">IFM 58123</strain>
    </source>
</reference>
<feature type="transmembrane region" description="Helical" evidence="5">
    <location>
        <begin position="1077"/>
        <end position="1097"/>
    </location>
</feature>
<dbReference type="Pfam" id="PF00067">
    <property type="entry name" value="p450"/>
    <property type="match status" value="1"/>
</dbReference>
<feature type="transmembrane region" description="Helical" evidence="5">
    <location>
        <begin position="1118"/>
        <end position="1138"/>
    </location>
</feature>
<dbReference type="Proteomes" id="UP000286921">
    <property type="component" value="Unassembled WGS sequence"/>
</dbReference>
<evidence type="ECO:0000256" key="3">
    <source>
        <dbReference type="ARBA" id="ARBA00022989"/>
    </source>
</evidence>
<keyword evidence="8" id="KW-1185">Reference proteome</keyword>
<feature type="transmembrane region" description="Helical" evidence="5">
    <location>
        <begin position="313"/>
        <end position="332"/>
    </location>
</feature>
<evidence type="ECO:0000313" key="7">
    <source>
        <dbReference type="EMBL" id="GCB20753.1"/>
    </source>
</evidence>
<evidence type="ECO:0000259" key="6">
    <source>
        <dbReference type="PROSITE" id="PS50850"/>
    </source>
</evidence>
<evidence type="ECO:0000256" key="5">
    <source>
        <dbReference type="SAM" id="Phobius"/>
    </source>
</evidence>
<feature type="domain" description="Major facilitator superfamily (MFS) profile" evidence="6">
    <location>
        <begin position="1117"/>
        <end position="1311"/>
    </location>
</feature>
<dbReference type="CDD" id="cd17323">
    <property type="entry name" value="MFS_Tpo1_MDR_like"/>
    <property type="match status" value="1"/>
</dbReference>
<gene>
    <name evidence="7" type="ORF">AAWM_03638</name>
</gene>
<comment type="subcellular location">
    <subcellularLocation>
        <location evidence="1">Membrane</location>
        <topology evidence="1">Multi-pass membrane protein</topology>
    </subcellularLocation>
</comment>
<dbReference type="GO" id="GO:0016705">
    <property type="term" value="F:oxidoreductase activity, acting on paired donors, with incorporation or reduction of molecular oxygen"/>
    <property type="evidence" value="ECO:0007669"/>
    <property type="project" value="InterPro"/>
</dbReference>